<evidence type="ECO:0000259" key="4">
    <source>
        <dbReference type="Pfam" id="PF01717"/>
    </source>
</evidence>
<evidence type="ECO:0000256" key="3">
    <source>
        <dbReference type="ARBA" id="ARBA00022833"/>
    </source>
</evidence>
<sequence length="298" mass="32193">MTIVRKLLPTTVVGSYPAVRGKGLKSIINPFAGALETAVSDQINAGIDIISSGQIRGDMITSFTSQIPGIKNQTVSGPVLPSPKAITADDTRYALSRHPKVKAMLAGPSTISHALKIETPNYRNRDELVLDLAQVIASEASKLESLGITIFQIDEPILSTGIANMNTAYEAVNAITGVLRVPTCLHICGNIENVLDDVLKFPVDILDFEFSCNKDNLEAVSKKEIADKQIGFGAVDSSDTEIDSMETIVKRIEKGVDIFGPEKLLIDPDCGLRMHTREVAFAKLKNMVSATDKVRSEL</sequence>
<dbReference type="Pfam" id="PF01717">
    <property type="entry name" value="Meth_synt_2"/>
    <property type="match status" value="1"/>
</dbReference>
<dbReference type="EMBL" id="CP043875">
    <property type="protein sequence ID" value="WOF15722.1"/>
    <property type="molecule type" value="Genomic_DNA"/>
</dbReference>
<protein>
    <submittedName>
        <fullName evidence="5">Methionine synthase</fullName>
    </submittedName>
</protein>
<dbReference type="GO" id="GO:0009086">
    <property type="term" value="P:methionine biosynthetic process"/>
    <property type="evidence" value="ECO:0007669"/>
    <property type="project" value="InterPro"/>
</dbReference>
<evidence type="ECO:0000313" key="5">
    <source>
        <dbReference type="EMBL" id="WOF15722.1"/>
    </source>
</evidence>
<gene>
    <name evidence="5" type="ORF">F1737_02960</name>
</gene>
<dbReference type="RefSeq" id="WP_317137296.1">
    <property type="nucleotide sequence ID" value="NZ_CP043875.1"/>
</dbReference>
<dbReference type="SUPFAM" id="SSF51726">
    <property type="entry name" value="UROD/MetE-like"/>
    <property type="match status" value="1"/>
</dbReference>
<dbReference type="Proteomes" id="UP001301797">
    <property type="component" value="Chromosome"/>
</dbReference>
<dbReference type="GeneID" id="85229095"/>
<dbReference type="GO" id="GO:0008270">
    <property type="term" value="F:zinc ion binding"/>
    <property type="evidence" value="ECO:0007669"/>
    <property type="project" value="InterPro"/>
</dbReference>
<evidence type="ECO:0000256" key="2">
    <source>
        <dbReference type="ARBA" id="ARBA00022723"/>
    </source>
</evidence>
<dbReference type="AlphaFoldDB" id="A0AA97FBY4"/>
<dbReference type="InterPro" id="IPR002629">
    <property type="entry name" value="Met_Synth_C/arc"/>
</dbReference>
<accession>A0AA97FBY4</accession>
<dbReference type="CDD" id="cd03311">
    <property type="entry name" value="CIMS_C_terminal_like"/>
    <property type="match status" value="1"/>
</dbReference>
<evidence type="ECO:0000256" key="1">
    <source>
        <dbReference type="ARBA" id="ARBA00001947"/>
    </source>
</evidence>
<dbReference type="Gene3D" id="3.20.20.210">
    <property type="match status" value="1"/>
</dbReference>
<organism evidence="5 6">
    <name type="scientific">Methanochimaera problematica</name>
    <dbReference type="NCBI Taxonomy" id="2609417"/>
    <lineage>
        <taxon>Archaea</taxon>
        <taxon>Methanobacteriati</taxon>
        <taxon>Methanobacteriota</taxon>
        <taxon>Stenosarchaea group</taxon>
        <taxon>Methanomicrobia</taxon>
        <taxon>Methanomicrobiales</taxon>
        <taxon>Methanomicrobiaceae</taxon>
        <taxon>Methanochimaera</taxon>
    </lineage>
</organism>
<name>A0AA97FBY4_9EURY</name>
<dbReference type="GO" id="GO:0003871">
    <property type="term" value="F:5-methyltetrahydropteroyltriglutamate-homocysteine S-methyltransferase activity"/>
    <property type="evidence" value="ECO:0007669"/>
    <property type="project" value="InterPro"/>
</dbReference>
<dbReference type="PANTHER" id="PTHR30519">
    <property type="entry name" value="5-METHYLTETRAHYDROPTEROYLTRIGLUTAMATE--HOMOCYSTEINE METHYLTRANSFERASE"/>
    <property type="match status" value="1"/>
</dbReference>
<dbReference type="InterPro" id="IPR038071">
    <property type="entry name" value="UROD/MetE-like_sf"/>
</dbReference>
<comment type="cofactor">
    <cofactor evidence="1">
        <name>Zn(2+)</name>
        <dbReference type="ChEBI" id="CHEBI:29105"/>
    </cofactor>
</comment>
<reference evidence="5 6" key="1">
    <citation type="submission" date="2019-09" db="EMBL/GenBank/DDBJ databases">
        <title>The complete genome of Methanoplanus sp. FWC-SCC4.</title>
        <authorList>
            <person name="Chen S.-C."/>
            <person name="Zhou Y.-Z."/>
            <person name="Lai M.-C."/>
        </authorList>
    </citation>
    <scope>NUCLEOTIDE SEQUENCE [LARGE SCALE GENOMIC DNA]</scope>
    <source>
        <strain evidence="5 6">FWC-SCC4</strain>
    </source>
</reference>
<evidence type="ECO:0000313" key="6">
    <source>
        <dbReference type="Proteomes" id="UP001301797"/>
    </source>
</evidence>
<keyword evidence="3" id="KW-0862">Zinc</keyword>
<proteinExistence type="predicted"/>
<dbReference type="NCBIfam" id="NF002119">
    <property type="entry name" value="PRK00957.1"/>
    <property type="match status" value="1"/>
</dbReference>
<keyword evidence="2" id="KW-0479">Metal-binding</keyword>
<feature type="domain" description="Cobalamin-independent methionine synthase MetE C-terminal/archaeal" evidence="4">
    <location>
        <begin position="8"/>
        <end position="292"/>
    </location>
</feature>
<dbReference type="KEGG" id="mefw:F1737_02960"/>
<keyword evidence="6" id="KW-1185">Reference proteome</keyword>